<dbReference type="SUPFAM" id="SSF74788">
    <property type="entry name" value="Cullin repeat-like"/>
    <property type="match status" value="1"/>
</dbReference>
<feature type="domain" description="Cullin N-terminal" evidence="3">
    <location>
        <begin position="39"/>
        <end position="191"/>
    </location>
</feature>
<sequence length="390" mass="42490">MAHSGTPGNGGANAKGKGKGKPMPAEGSANPSASFASLWNYIEPALDHIVRSSTNNPDKPPSIDVAYHMGIHTAVYNYFTSVSRFGVDALAAPRLAPNSNSALPGRGGESRSIALNGVARPPTPPGNTHGADLYDKLDKYYSDICLELLASAPVDDSSLLHYLLPCWRRYHAGANAVHRLLNYVNRHYVKRAVEEDRGWLRLADILDAVAQAIEENQPREQLAARLRERRLNELKRWGYAEGASPEALARAEAAAEAASPPDRIVPLSSMANRRFREVVIKPLLAVPKVKKVGTGGGGGKKRYRKPPNPNHVLHHVSSAADSSENPFAGPKSRLARAVKELIESRDTDPLEERRQMAEETNDMLETVGIPVDHALRKKLDKFLLRPQGSG</sequence>
<evidence type="ECO:0000256" key="1">
    <source>
        <dbReference type="ARBA" id="ARBA00006019"/>
    </source>
</evidence>
<dbReference type="EMBL" id="LNZH02000102">
    <property type="protein sequence ID" value="OCB91193.1"/>
    <property type="molecule type" value="Genomic_DNA"/>
</dbReference>
<keyword evidence="5" id="KW-1185">Reference proteome</keyword>
<proteinExistence type="inferred from homology"/>
<comment type="caution">
    <text evidence="4">The sequence shown here is derived from an EMBL/GenBank/DDBJ whole genome shotgun (WGS) entry which is preliminary data.</text>
</comment>
<dbReference type="InterPro" id="IPR016159">
    <property type="entry name" value="Cullin_repeat-like_dom_sf"/>
</dbReference>
<dbReference type="OrthoDB" id="27073at2759"/>
<dbReference type="Gene3D" id="1.20.1310.10">
    <property type="entry name" value="Cullin Repeats"/>
    <property type="match status" value="1"/>
</dbReference>
<feature type="region of interest" description="Disordered" evidence="2">
    <location>
        <begin position="341"/>
        <end position="365"/>
    </location>
</feature>
<evidence type="ECO:0000313" key="4">
    <source>
        <dbReference type="EMBL" id="OCB91193.1"/>
    </source>
</evidence>
<dbReference type="Proteomes" id="UP000757232">
    <property type="component" value="Unassembled WGS sequence"/>
</dbReference>
<reference evidence="4" key="1">
    <citation type="submission" date="2016-06" db="EMBL/GenBank/DDBJ databases">
        <title>Draft Genome sequence of the fungus Inonotus baumii.</title>
        <authorList>
            <person name="Zhu H."/>
            <person name="Lin W."/>
        </authorList>
    </citation>
    <scope>NUCLEOTIDE SEQUENCE</scope>
    <source>
        <strain evidence="4">821</strain>
    </source>
</reference>
<organism evidence="4 5">
    <name type="scientific">Sanghuangporus baumii</name>
    <name type="common">Phellinus baumii</name>
    <dbReference type="NCBI Taxonomy" id="108892"/>
    <lineage>
        <taxon>Eukaryota</taxon>
        <taxon>Fungi</taxon>
        <taxon>Dikarya</taxon>
        <taxon>Basidiomycota</taxon>
        <taxon>Agaricomycotina</taxon>
        <taxon>Agaricomycetes</taxon>
        <taxon>Hymenochaetales</taxon>
        <taxon>Hymenochaetaceae</taxon>
        <taxon>Sanghuangporus</taxon>
    </lineage>
</organism>
<accession>A0A9Q5I3S7</accession>
<dbReference type="AlphaFoldDB" id="A0A9Q5I3S7"/>
<dbReference type="InterPro" id="IPR001373">
    <property type="entry name" value="Cullin_N"/>
</dbReference>
<evidence type="ECO:0000259" key="3">
    <source>
        <dbReference type="Pfam" id="PF00888"/>
    </source>
</evidence>
<evidence type="ECO:0000313" key="5">
    <source>
        <dbReference type="Proteomes" id="UP000757232"/>
    </source>
</evidence>
<name>A0A9Q5I3S7_SANBA</name>
<gene>
    <name evidence="4" type="ORF">A7U60_g1602</name>
</gene>
<dbReference type="Pfam" id="PF00888">
    <property type="entry name" value="Cullin"/>
    <property type="match status" value="1"/>
</dbReference>
<feature type="region of interest" description="Disordered" evidence="2">
    <location>
        <begin position="291"/>
        <end position="310"/>
    </location>
</feature>
<evidence type="ECO:0000256" key="2">
    <source>
        <dbReference type="SAM" id="MobiDB-lite"/>
    </source>
</evidence>
<feature type="region of interest" description="Disordered" evidence="2">
    <location>
        <begin position="1"/>
        <end position="29"/>
    </location>
</feature>
<comment type="similarity">
    <text evidence="1">Belongs to the cullin family.</text>
</comment>
<protein>
    <recommendedName>
        <fullName evidence="3">Cullin N-terminal domain-containing protein</fullName>
    </recommendedName>
</protein>
<feature type="compositionally biased region" description="Basic and acidic residues" evidence="2">
    <location>
        <begin position="341"/>
        <end position="357"/>
    </location>
</feature>